<dbReference type="Proteomes" id="UP001346869">
    <property type="component" value="Unassembled WGS sequence"/>
</dbReference>
<feature type="compositionally biased region" description="Polar residues" evidence="1">
    <location>
        <begin position="1"/>
        <end position="15"/>
    </location>
</feature>
<dbReference type="AlphaFoldDB" id="A0AAN8ACC3"/>
<feature type="region of interest" description="Disordered" evidence="1">
    <location>
        <begin position="35"/>
        <end position="56"/>
    </location>
</feature>
<feature type="compositionally biased region" description="Low complexity" evidence="1">
    <location>
        <begin position="36"/>
        <end position="47"/>
    </location>
</feature>
<name>A0AAN8ACC3_ELEMC</name>
<gene>
    <name evidence="2" type="ORF">PBY51_010717</name>
</gene>
<protein>
    <submittedName>
        <fullName evidence="2">Uncharacterized protein</fullName>
    </submittedName>
</protein>
<comment type="caution">
    <text evidence="2">The sequence shown here is derived from an EMBL/GenBank/DDBJ whole genome shotgun (WGS) entry which is preliminary data.</text>
</comment>
<reference evidence="2 3" key="2">
    <citation type="journal article" date="2023" name="Mol. Biol. Evol.">
        <title>Genomics of Secondarily Temperate Adaptation in the Only Non-Antarctic Icefish.</title>
        <authorList>
            <person name="Rivera-Colon A.G."/>
            <person name="Rayamajhi N."/>
            <person name="Minhas B.F."/>
            <person name="Madrigal G."/>
            <person name="Bilyk K.T."/>
            <person name="Yoon V."/>
            <person name="Hune M."/>
            <person name="Gregory S."/>
            <person name="Cheng C.H.C."/>
            <person name="Catchen J.M."/>
        </authorList>
    </citation>
    <scope>NUCLEOTIDE SEQUENCE [LARGE SCALE GENOMIC DNA]</scope>
    <source>
        <strain evidence="2">JMC-PN-2008</strain>
    </source>
</reference>
<organism evidence="2 3">
    <name type="scientific">Eleginops maclovinus</name>
    <name type="common">Patagonian blennie</name>
    <name type="synonym">Eleginus maclovinus</name>
    <dbReference type="NCBI Taxonomy" id="56733"/>
    <lineage>
        <taxon>Eukaryota</taxon>
        <taxon>Metazoa</taxon>
        <taxon>Chordata</taxon>
        <taxon>Craniata</taxon>
        <taxon>Vertebrata</taxon>
        <taxon>Euteleostomi</taxon>
        <taxon>Actinopterygii</taxon>
        <taxon>Neopterygii</taxon>
        <taxon>Teleostei</taxon>
        <taxon>Neoteleostei</taxon>
        <taxon>Acanthomorphata</taxon>
        <taxon>Eupercaria</taxon>
        <taxon>Perciformes</taxon>
        <taxon>Notothenioidei</taxon>
        <taxon>Eleginopidae</taxon>
        <taxon>Eleginops</taxon>
    </lineage>
</organism>
<feature type="region of interest" description="Disordered" evidence="1">
    <location>
        <begin position="1"/>
        <end position="20"/>
    </location>
</feature>
<dbReference type="EMBL" id="JAUZQC010000016">
    <property type="protein sequence ID" value="KAK5857471.1"/>
    <property type="molecule type" value="Genomic_DNA"/>
</dbReference>
<reference evidence="2 3" key="1">
    <citation type="journal article" date="2023" name="Genes (Basel)">
        <title>Chromosome-Level Genome Assembly and Circadian Gene Repertoire of the Patagonia Blennie Eleginops maclovinus-The Closest Ancestral Proxy of Antarctic Cryonotothenioids.</title>
        <authorList>
            <person name="Cheng C.C."/>
            <person name="Rivera-Colon A.G."/>
            <person name="Minhas B.F."/>
            <person name="Wilson L."/>
            <person name="Rayamajhi N."/>
            <person name="Vargas-Chacoff L."/>
            <person name="Catchen J.M."/>
        </authorList>
    </citation>
    <scope>NUCLEOTIDE SEQUENCE [LARGE SCALE GENOMIC DNA]</scope>
    <source>
        <strain evidence="2">JMC-PN-2008</strain>
    </source>
</reference>
<proteinExistence type="predicted"/>
<evidence type="ECO:0000256" key="1">
    <source>
        <dbReference type="SAM" id="MobiDB-lite"/>
    </source>
</evidence>
<keyword evidence="3" id="KW-1185">Reference proteome</keyword>
<evidence type="ECO:0000313" key="2">
    <source>
        <dbReference type="EMBL" id="KAK5857471.1"/>
    </source>
</evidence>
<sequence>MGNRAQTEGSPSRVKNATDHHAQAFFLSVMAVAGEQSRAQQSPSSASDPGDKRNHIISAVTQSHCQGVLERAHSGSGVMLGTQKYLRRLISAPG</sequence>
<accession>A0AAN8ACC3</accession>
<evidence type="ECO:0000313" key="3">
    <source>
        <dbReference type="Proteomes" id="UP001346869"/>
    </source>
</evidence>